<keyword evidence="3" id="KW-1185">Reference proteome</keyword>
<comment type="caution">
    <text evidence="2">The sequence shown here is derived from an EMBL/GenBank/DDBJ whole genome shotgun (WGS) entry which is preliminary data.</text>
</comment>
<gene>
    <name evidence="2" type="ORF">GCM10022215_00250</name>
</gene>
<feature type="domain" description="N-acetyltransferase" evidence="1">
    <location>
        <begin position="12"/>
        <end position="165"/>
    </location>
</feature>
<dbReference type="SUPFAM" id="SSF55729">
    <property type="entry name" value="Acyl-CoA N-acyltransferases (Nat)"/>
    <property type="match status" value="1"/>
</dbReference>
<dbReference type="Pfam" id="PF00583">
    <property type="entry name" value="Acetyltransf_1"/>
    <property type="match status" value="1"/>
</dbReference>
<dbReference type="EMBL" id="BAAAZH010000001">
    <property type="protein sequence ID" value="GAA4107413.1"/>
    <property type="molecule type" value="Genomic_DNA"/>
</dbReference>
<dbReference type="PROSITE" id="PS51186">
    <property type="entry name" value="GNAT"/>
    <property type="match status" value="1"/>
</dbReference>
<proteinExistence type="predicted"/>
<dbReference type="Proteomes" id="UP001501495">
    <property type="component" value="Unassembled WGS sequence"/>
</dbReference>
<dbReference type="InterPro" id="IPR000182">
    <property type="entry name" value="GNAT_dom"/>
</dbReference>
<dbReference type="Gene3D" id="3.40.630.30">
    <property type="match status" value="1"/>
</dbReference>
<sequence length="165" mass="17655">MTDRSMTPDAVTIHRCDGPGDLAAAAEVFDRYRSYYGQPTDLDRTLAWMSEMVDALRLIVFVARPRAGDTTEPVGVATAVTTPASLALGTFWQLRDLYVVPEARRAGIARDLVVAVRDAARSAGAIRVSLITEPDNSAALALYRGLGFTEVEGLATLSLGLGRGD</sequence>
<dbReference type="RefSeq" id="WP_344731142.1">
    <property type="nucleotide sequence ID" value="NZ_BAAAZH010000001.1"/>
</dbReference>
<dbReference type="InterPro" id="IPR016181">
    <property type="entry name" value="Acyl_CoA_acyltransferase"/>
</dbReference>
<organism evidence="2 3">
    <name type="scientific">Nocardioides fonticola</name>
    <dbReference type="NCBI Taxonomy" id="450363"/>
    <lineage>
        <taxon>Bacteria</taxon>
        <taxon>Bacillati</taxon>
        <taxon>Actinomycetota</taxon>
        <taxon>Actinomycetes</taxon>
        <taxon>Propionibacteriales</taxon>
        <taxon>Nocardioidaceae</taxon>
        <taxon>Nocardioides</taxon>
    </lineage>
</organism>
<name>A0ABP7X9T9_9ACTN</name>
<evidence type="ECO:0000313" key="2">
    <source>
        <dbReference type="EMBL" id="GAA4107413.1"/>
    </source>
</evidence>
<dbReference type="PANTHER" id="PTHR43072">
    <property type="entry name" value="N-ACETYLTRANSFERASE"/>
    <property type="match status" value="1"/>
</dbReference>
<evidence type="ECO:0000259" key="1">
    <source>
        <dbReference type="PROSITE" id="PS51186"/>
    </source>
</evidence>
<reference evidence="3" key="1">
    <citation type="journal article" date="2019" name="Int. J. Syst. Evol. Microbiol.">
        <title>The Global Catalogue of Microorganisms (GCM) 10K type strain sequencing project: providing services to taxonomists for standard genome sequencing and annotation.</title>
        <authorList>
            <consortium name="The Broad Institute Genomics Platform"/>
            <consortium name="The Broad Institute Genome Sequencing Center for Infectious Disease"/>
            <person name="Wu L."/>
            <person name="Ma J."/>
        </authorList>
    </citation>
    <scope>NUCLEOTIDE SEQUENCE [LARGE SCALE GENOMIC DNA]</scope>
    <source>
        <strain evidence="3">JCM 16703</strain>
    </source>
</reference>
<dbReference type="PANTHER" id="PTHR43072:SF60">
    <property type="entry name" value="L-2,4-DIAMINOBUTYRIC ACID ACETYLTRANSFERASE"/>
    <property type="match status" value="1"/>
</dbReference>
<dbReference type="CDD" id="cd04301">
    <property type="entry name" value="NAT_SF"/>
    <property type="match status" value="1"/>
</dbReference>
<protein>
    <recommendedName>
        <fullName evidence="1">N-acetyltransferase domain-containing protein</fullName>
    </recommendedName>
</protein>
<evidence type="ECO:0000313" key="3">
    <source>
        <dbReference type="Proteomes" id="UP001501495"/>
    </source>
</evidence>
<accession>A0ABP7X9T9</accession>